<dbReference type="PROSITE" id="PS00018">
    <property type="entry name" value="EF_HAND_1"/>
    <property type="match status" value="2"/>
</dbReference>
<protein>
    <recommendedName>
        <fullName evidence="3">Dockerin domain-containing protein</fullName>
    </recommendedName>
</protein>
<dbReference type="KEGG" id="alus:STSP2_03265"/>
<dbReference type="STRING" id="1936003.STSP2_03265"/>
<dbReference type="InterPro" id="IPR018247">
    <property type="entry name" value="EF_Hand_1_Ca_BS"/>
</dbReference>
<proteinExistence type="predicted"/>
<organism evidence="1 2">
    <name type="scientific">Anaerohalosphaera lusitana</name>
    <dbReference type="NCBI Taxonomy" id="1936003"/>
    <lineage>
        <taxon>Bacteria</taxon>
        <taxon>Pseudomonadati</taxon>
        <taxon>Planctomycetota</taxon>
        <taxon>Phycisphaerae</taxon>
        <taxon>Sedimentisphaerales</taxon>
        <taxon>Anaerohalosphaeraceae</taxon>
        <taxon>Anaerohalosphaera</taxon>
    </lineage>
</organism>
<dbReference type="SUPFAM" id="SSF63446">
    <property type="entry name" value="Type I dockerin domain"/>
    <property type="match status" value="1"/>
</dbReference>
<sequence length="587" mass="62409">MISNKIAQSILIIFIIFLSHSFVLGNAVYWTGPPDIESDWFSNNNWDGEVPGPFDEAFIDNNGIALISEGFATAGRLLLPSGTSMPNGNDNVGHLVISGGNLTISGALGLSSLHYLSTLTVNNGDLLVQGDSFIQGQFVQRGGTVTTDEMILSDPKYIDRTYVLEAGDLTLNDRLEIGWIDNDANYVQTNGNLTADEILVGAASTWNGKGCFNLSGGNVNAFACVVSDHGSMVQSGGSCTFDLLLNEGEYSFSEPYPNIEARIDATISHILGTFRQAGGEHVCKQELMVSGLYVLAGGVNKANKLTISTQTGTGNATYKMEGGSLRSSEMTIGDRYGDGLLEVAVNCVALVDKNVRVMENSLIDLSQGGQMWVGNCDSGIQKAITVGTDGVLEGTGNVQGSVYISGTAVPGWPVWPNGYLEYQPGTLEISNGYEQDQEGTLTVLLGGTGEENISHLSITGDAKIGGSLNVLLVDGYTPSIGDEVTILSSQVLDGKFNADDDIVKTNNGHSFKLNYSGTAVTLIGLSRADFDHSGKVDTEDLLYLASSWLCNCNGPLWCDGADLDKNGRVDLVDFSLLADEWMEGVTQ</sequence>
<dbReference type="Proteomes" id="UP000189674">
    <property type="component" value="Chromosome"/>
</dbReference>
<dbReference type="OrthoDB" id="233439at2"/>
<evidence type="ECO:0000313" key="2">
    <source>
        <dbReference type="Proteomes" id="UP000189674"/>
    </source>
</evidence>
<reference evidence="2" key="1">
    <citation type="submission" date="2017-02" db="EMBL/GenBank/DDBJ databases">
        <title>Comparative genomics and description of representatives of a novel lineage of planctomycetes thriving in anoxic sediments.</title>
        <authorList>
            <person name="Spring S."/>
            <person name="Bunk B."/>
            <person name="Sproer C."/>
        </authorList>
    </citation>
    <scope>NUCLEOTIDE SEQUENCE [LARGE SCALE GENOMIC DNA]</scope>
    <source>
        <strain evidence="2">ST-NAGAB-D1</strain>
    </source>
</reference>
<name>A0A1U9NQ52_9BACT</name>
<dbReference type="InterPro" id="IPR036439">
    <property type="entry name" value="Dockerin_dom_sf"/>
</dbReference>
<accession>A0A1U9NQ52</accession>
<dbReference type="AlphaFoldDB" id="A0A1U9NQ52"/>
<dbReference type="GO" id="GO:0000272">
    <property type="term" value="P:polysaccharide catabolic process"/>
    <property type="evidence" value="ECO:0007669"/>
    <property type="project" value="InterPro"/>
</dbReference>
<dbReference type="Gene3D" id="1.10.1330.10">
    <property type="entry name" value="Dockerin domain"/>
    <property type="match status" value="1"/>
</dbReference>
<gene>
    <name evidence="1" type="ORF">STSP2_03265</name>
</gene>
<dbReference type="EMBL" id="CP019791">
    <property type="protein sequence ID" value="AQT70063.1"/>
    <property type="molecule type" value="Genomic_DNA"/>
</dbReference>
<keyword evidence="2" id="KW-1185">Reference proteome</keyword>
<dbReference type="RefSeq" id="WP_146663686.1">
    <property type="nucleotide sequence ID" value="NZ_CP019791.1"/>
</dbReference>
<evidence type="ECO:0000313" key="1">
    <source>
        <dbReference type="EMBL" id="AQT70063.1"/>
    </source>
</evidence>
<evidence type="ECO:0008006" key="3">
    <source>
        <dbReference type="Google" id="ProtNLM"/>
    </source>
</evidence>